<dbReference type="Proteomes" id="UP000199289">
    <property type="component" value="Unassembled WGS sequence"/>
</dbReference>
<dbReference type="Proteomes" id="UP000255421">
    <property type="component" value="Unassembled WGS sequence"/>
</dbReference>
<dbReference type="EMBL" id="QQST01000003">
    <property type="protein sequence ID" value="RDI69755.1"/>
    <property type="molecule type" value="Genomic_DNA"/>
</dbReference>
<name>A0A1H1GA21_9EURY</name>
<dbReference type="InterPro" id="IPR011100">
    <property type="entry name" value="Glyco_hydro_67_cat"/>
</dbReference>
<comment type="similarity">
    <text evidence="1">Belongs to the glycosyl hydrolase 67 family.</text>
</comment>
<dbReference type="GO" id="GO:0033939">
    <property type="term" value="F:xylan alpha-1,2-glucuronosidase activity"/>
    <property type="evidence" value="ECO:0007669"/>
    <property type="project" value="TreeGrafter"/>
</dbReference>
<dbReference type="SUPFAM" id="SSF55545">
    <property type="entry name" value="beta-N-acetylhexosaminidase-like domain"/>
    <property type="match status" value="1"/>
</dbReference>
<dbReference type="AlphaFoldDB" id="A0A1H1GA21"/>
<dbReference type="Gene3D" id="3.30.379.10">
    <property type="entry name" value="Chitobiase/beta-hexosaminidase domain 2-like"/>
    <property type="match status" value="1"/>
</dbReference>
<dbReference type="GO" id="GO:0005576">
    <property type="term" value="C:extracellular region"/>
    <property type="evidence" value="ECO:0007669"/>
    <property type="project" value="InterPro"/>
</dbReference>
<dbReference type="GO" id="GO:0046559">
    <property type="term" value="F:alpha-glucuronidase activity"/>
    <property type="evidence" value="ECO:0007669"/>
    <property type="project" value="InterPro"/>
</dbReference>
<evidence type="ECO:0000256" key="5">
    <source>
        <dbReference type="ARBA" id="ARBA00023295"/>
    </source>
</evidence>
<evidence type="ECO:0000313" key="12">
    <source>
        <dbReference type="Proteomes" id="UP000199289"/>
    </source>
</evidence>
<dbReference type="RefSeq" id="WP_092539099.1">
    <property type="nucleotide sequence ID" value="NZ_FNKQ01000005.1"/>
</dbReference>
<evidence type="ECO:0000256" key="6">
    <source>
        <dbReference type="ARBA" id="ARBA00023326"/>
    </source>
</evidence>
<evidence type="ECO:0000256" key="3">
    <source>
        <dbReference type="ARBA" id="ARBA00022801"/>
    </source>
</evidence>
<dbReference type="Pfam" id="PF07488">
    <property type="entry name" value="Glyco_hydro_67M"/>
    <property type="match status" value="1"/>
</dbReference>
<dbReference type="Pfam" id="PF07477">
    <property type="entry name" value="Glyco_hydro_67C"/>
    <property type="match status" value="1"/>
</dbReference>
<keyword evidence="4" id="KW-0119">Carbohydrate metabolism</keyword>
<dbReference type="InterPro" id="IPR029018">
    <property type="entry name" value="Hex-like_dom2"/>
</dbReference>
<dbReference type="Gene3D" id="3.20.20.80">
    <property type="entry name" value="Glycosidases"/>
    <property type="match status" value="1"/>
</dbReference>
<accession>A0A1H1GA21</accession>
<protein>
    <submittedName>
        <fullName evidence="11">Alpha-glucuronidase</fullName>
    </submittedName>
</protein>
<feature type="domain" description="Glycosyl hydrolase family 67 catalytic" evidence="9">
    <location>
        <begin position="137"/>
        <end position="465"/>
    </location>
</feature>
<gene>
    <name evidence="10" type="ORF">DWB78_16515</name>
    <name evidence="11" type="ORF">SAMN05216278_3616</name>
</gene>
<reference evidence="11" key="2">
    <citation type="submission" date="2016-10" db="EMBL/GenBank/DDBJ databases">
        <authorList>
            <person name="de Groot N.N."/>
        </authorList>
    </citation>
    <scope>NUCLEOTIDE SEQUENCE [LARGE SCALE GENOMIC DNA]</scope>
    <source>
        <strain evidence="11">CGMCC 1.12397</strain>
    </source>
</reference>
<dbReference type="SUPFAM" id="SSF51445">
    <property type="entry name" value="(Trans)glycosidases"/>
    <property type="match status" value="1"/>
</dbReference>
<keyword evidence="13" id="KW-1185">Reference proteome</keyword>
<feature type="domain" description="Glycosyl hydrolase family 67 C-terminal" evidence="8">
    <location>
        <begin position="466"/>
        <end position="684"/>
    </location>
</feature>
<reference evidence="10 13" key="3">
    <citation type="submission" date="2018-07" db="EMBL/GenBank/DDBJ databases">
        <title>Genome sequence of extremly halophilic archaeon Halopelagius longus strain BC12-B1.</title>
        <authorList>
            <person name="Zhang X."/>
        </authorList>
    </citation>
    <scope>NUCLEOTIDE SEQUENCE [LARGE SCALE GENOMIC DNA]</scope>
    <source>
        <strain evidence="10 13">BC12-B1</strain>
    </source>
</reference>
<dbReference type="PANTHER" id="PTHR39207:SF1">
    <property type="entry name" value="ALPHA-GLUCURONIDASE A"/>
    <property type="match status" value="1"/>
</dbReference>
<keyword evidence="6" id="KW-0624">Polysaccharide degradation</keyword>
<sequence length="689" mass="78127">MRVTDYDDCWLQYDAVEDPAIRSSYRTRCTHVFASTEGPELGVARDELRTGLGGLLGRDPHLWMHPPRSVDGFLAVGRRERMAVVRAAVDAEEIDALHEEGYIVRSVEWEGKDCIVVTAATDKGMLYGVYHLLRRMAARRPLADVDIVEEPKTEERLVNHWDNPFRASVERGYAGTSIFDWEQLPDLRERYRDYARLLASVGINGIVLNNVNTQKPDRPGANPAVAEMEGWQLLRERNLPKVAAIASVFRRHGIRTYLSVNYAAPILAGDLDTADPLDDDVARWWAEKADEVYDHVSDFGGFLVKADSEGQPGPYDYDRNHAEGANLLGRALEPHGGRVYWRAFVYASHKDRSVQAYDTFEPLDGEFLDNVTVQIKNGPIDFQPREPISSLFGSMPETSVACELQITQEYTGQGVHACYHVPLWKETLDTDTYADGEGTPVKDLLSRREGRGLAGVGNVGEDPNWTGHYLAQSNLYGYGRLAWNPDLDAETITDEWVRQTFGNDPDVVEAVSDILHDSWPAVLDYTTGHLGLMHMMYNQDDVLENHYNPSPGEWPGYHGASEDGIGVDRSEYAEQFHSPLSERYASVEDCPDELLLFFHHLPWDHELDDGTTVVQRLYDNCFEGVEEVRSMRDRWAELDDRVDTARHRHVAERFDEQLAHAKHWRDTMVAYFYDHAGIPDAHGRVPRDD</sequence>
<dbReference type="OrthoDB" id="165718at2157"/>
<proteinExistence type="inferred from homology"/>
<keyword evidence="5" id="KW-0326">Glycosidase</keyword>
<dbReference type="InterPro" id="IPR017853">
    <property type="entry name" value="GH"/>
</dbReference>
<dbReference type="InterPro" id="IPR037054">
    <property type="entry name" value="A-glucoronidase_C_sf"/>
</dbReference>
<evidence type="ECO:0000259" key="7">
    <source>
        <dbReference type="Pfam" id="PF03648"/>
    </source>
</evidence>
<keyword evidence="3" id="KW-0378">Hydrolase</keyword>
<dbReference type="InterPro" id="IPR005154">
    <property type="entry name" value="Glyco_hydro_67_aGlcAse_N"/>
</dbReference>
<evidence type="ECO:0000256" key="2">
    <source>
        <dbReference type="ARBA" id="ARBA00022651"/>
    </source>
</evidence>
<organism evidence="11 12">
    <name type="scientific">Halopelagius longus</name>
    <dbReference type="NCBI Taxonomy" id="1236180"/>
    <lineage>
        <taxon>Archaea</taxon>
        <taxon>Methanobacteriati</taxon>
        <taxon>Methanobacteriota</taxon>
        <taxon>Stenosarchaea group</taxon>
        <taxon>Halobacteria</taxon>
        <taxon>Halobacteriales</taxon>
        <taxon>Haloferacaceae</taxon>
    </lineage>
</organism>
<evidence type="ECO:0000313" key="10">
    <source>
        <dbReference type="EMBL" id="RDI69755.1"/>
    </source>
</evidence>
<dbReference type="Pfam" id="PF03648">
    <property type="entry name" value="Glyco_hydro_67N"/>
    <property type="match status" value="1"/>
</dbReference>
<dbReference type="InterPro" id="IPR011099">
    <property type="entry name" value="Glyco_hydro_67_C"/>
</dbReference>
<evidence type="ECO:0000259" key="9">
    <source>
        <dbReference type="Pfam" id="PF07488"/>
    </source>
</evidence>
<evidence type="ECO:0000259" key="8">
    <source>
        <dbReference type="Pfam" id="PF07477"/>
    </source>
</evidence>
<evidence type="ECO:0000256" key="4">
    <source>
        <dbReference type="ARBA" id="ARBA00023277"/>
    </source>
</evidence>
<dbReference type="PANTHER" id="PTHR39207">
    <property type="entry name" value="ALPHA-GLUCURONIDASE A"/>
    <property type="match status" value="1"/>
</dbReference>
<evidence type="ECO:0000313" key="11">
    <source>
        <dbReference type="EMBL" id="SDR09963.1"/>
    </source>
</evidence>
<evidence type="ECO:0000256" key="1">
    <source>
        <dbReference type="ARBA" id="ARBA00008833"/>
    </source>
</evidence>
<keyword evidence="2" id="KW-0858">Xylan degradation</keyword>
<dbReference type="GO" id="GO:0045493">
    <property type="term" value="P:xylan catabolic process"/>
    <property type="evidence" value="ECO:0007669"/>
    <property type="project" value="UniProtKB-KW"/>
</dbReference>
<reference evidence="12" key="1">
    <citation type="submission" date="2016-10" db="EMBL/GenBank/DDBJ databases">
        <authorList>
            <person name="Varghese N."/>
            <person name="Submissions S."/>
        </authorList>
    </citation>
    <scope>NUCLEOTIDE SEQUENCE [LARGE SCALE GENOMIC DNA]</scope>
    <source>
        <strain evidence="12">CGMCC 1.12397</strain>
    </source>
</reference>
<dbReference type="EMBL" id="FNKQ01000005">
    <property type="protein sequence ID" value="SDR09963.1"/>
    <property type="molecule type" value="Genomic_DNA"/>
</dbReference>
<feature type="domain" description="Alpha glucuronidase N-terminal" evidence="7">
    <location>
        <begin position="9"/>
        <end position="132"/>
    </location>
</feature>
<evidence type="ECO:0000313" key="13">
    <source>
        <dbReference type="Proteomes" id="UP000255421"/>
    </source>
</evidence>
<dbReference type="Gene3D" id="3.90.1330.10">
    <property type="entry name" value="Alpha-glucuronidase, C-terminal domain"/>
    <property type="match status" value="1"/>
</dbReference>